<dbReference type="RefSeq" id="WP_120051259.1">
    <property type="nucleotide sequence ID" value="NZ_CP032427.1"/>
</dbReference>
<evidence type="ECO:0000313" key="8">
    <source>
        <dbReference type="EMBL" id="AYC39226.1"/>
    </source>
</evidence>
<comment type="cofactor">
    <cofactor evidence="6">
        <name>Mg(2+)</name>
        <dbReference type="ChEBI" id="CHEBI:18420"/>
    </cofactor>
</comment>
<dbReference type="InterPro" id="IPR022907">
    <property type="entry name" value="VapC_family"/>
</dbReference>
<dbReference type="GO" id="GO:0090729">
    <property type="term" value="F:toxin activity"/>
    <property type="evidence" value="ECO:0007669"/>
    <property type="project" value="UniProtKB-KW"/>
</dbReference>
<feature type="domain" description="PIN" evidence="7">
    <location>
        <begin position="5"/>
        <end position="121"/>
    </location>
</feature>
<keyword evidence="2 6" id="KW-0540">Nuclease</keyword>
<organism evidence="8 9">
    <name type="scientific">Streptomyces griseorubiginosus</name>
    <dbReference type="NCBI Taxonomy" id="67304"/>
    <lineage>
        <taxon>Bacteria</taxon>
        <taxon>Bacillati</taxon>
        <taxon>Actinomycetota</taxon>
        <taxon>Actinomycetes</taxon>
        <taxon>Kitasatosporales</taxon>
        <taxon>Streptomycetaceae</taxon>
        <taxon>Streptomyces</taxon>
    </lineage>
</organism>
<dbReference type="Gene3D" id="3.40.50.1010">
    <property type="entry name" value="5'-nuclease"/>
    <property type="match status" value="1"/>
</dbReference>
<evidence type="ECO:0000256" key="1">
    <source>
        <dbReference type="ARBA" id="ARBA00022649"/>
    </source>
</evidence>
<evidence type="ECO:0000313" key="9">
    <source>
        <dbReference type="Proteomes" id="UP000265765"/>
    </source>
</evidence>
<dbReference type="GeneID" id="91282380"/>
<dbReference type="SUPFAM" id="SSF88723">
    <property type="entry name" value="PIN domain-like"/>
    <property type="match status" value="1"/>
</dbReference>
<dbReference type="EC" id="3.1.-.-" evidence="6"/>
<keyword evidence="3 6" id="KW-0479">Metal-binding</keyword>
<accession>A0AAI8L0G4</accession>
<dbReference type="GO" id="GO:0004540">
    <property type="term" value="F:RNA nuclease activity"/>
    <property type="evidence" value="ECO:0007669"/>
    <property type="project" value="InterPro"/>
</dbReference>
<feature type="binding site" evidence="6">
    <location>
        <position position="100"/>
    </location>
    <ligand>
        <name>Mg(2+)</name>
        <dbReference type="ChEBI" id="CHEBI:18420"/>
    </ligand>
</feature>
<dbReference type="Pfam" id="PF01850">
    <property type="entry name" value="PIN"/>
    <property type="match status" value="1"/>
</dbReference>
<keyword evidence="4 6" id="KW-0378">Hydrolase</keyword>
<proteinExistence type="inferred from homology"/>
<dbReference type="Proteomes" id="UP000265765">
    <property type="component" value="Chromosome"/>
</dbReference>
<reference evidence="8 9" key="1">
    <citation type="submission" date="2018-09" db="EMBL/GenBank/DDBJ databases">
        <title>Production of Trimethoprim by Streptomyces sp. 3E-1.</title>
        <authorList>
            <person name="Kang H.J."/>
            <person name="Kim S.B."/>
        </authorList>
    </citation>
    <scope>NUCLEOTIDE SEQUENCE [LARGE SCALE GENOMIC DNA]</scope>
    <source>
        <strain evidence="8 9">3E-1</strain>
    </source>
</reference>
<dbReference type="AlphaFoldDB" id="A0AAI8L0G4"/>
<evidence type="ECO:0000259" key="7">
    <source>
        <dbReference type="Pfam" id="PF01850"/>
    </source>
</evidence>
<name>A0AAI8L0G4_9ACTN</name>
<comment type="function">
    <text evidence="6">Toxic component of a toxin-antitoxin (TA) system. An RNase.</text>
</comment>
<feature type="binding site" evidence="6">
    <location>
        <position position="7"/>
    </location>
    <ligand>
        <name>Mg(2+)</name>
        <dbReference type="ChEBI" id="CHEBI:18420"/>
    </ligand>
</feature>
<evidence type="ECO:0000256" key="3">
    <source>
        <dbReference type="ARBA" id="ARBA00022723"/>
    </source>
</evidence>
<dbReference type="KEGG" id="sge:DWG14_03459"/>
<evidence type="ECO:0000256" key="2">
    <source>
        <dbReference type="ARBA" id="ARBA00022722"/>
    </source>
</evidence>
<evidence type="ECO:0000256" key="4">
    <source>
        <dbReference type="ARBA" id="ARBA00022801"/>
    </source>
</evidence>
<dbReference type="EMBL" id="CP032427">
    <property type="protein sequence ID" value="AYC39226.1"/>
    <property type="molecule type" value="Genomic_DNA"/>
</dbReference>
<comment type="similarity">
    <text evidence="6">Belongs to the PINc/VapC protein family.</text>
</comment>
<protein>
    <recommendedName>
        <fullName evidence="6">Ribonuclease VapC</fullName>
        <shortName evidence="6">RNase VapC</shortName>
        <ecNumber evidence="6">3.1.-.-</ecNumber>
    </recommendedName>
    <alternativeName>
        <fullName evidence="6">Toxin VapC</fullName>
    </alternativeName>
</protein>
<dbReference type="InterPro" id="IPR002716">
    <property type="entry name" value="PIN_dom"/>
</dbReference>
<keyword evidence="6" id="KW-0800">Toxin</keyword>
<evidence type="ECO:0000256" key="6">
    <source>
        <dbReference type="HAMAP-Rule" id="MF_00265"/>
    </source>
</evidence>
<keyword evidence="1 6" id="KW-1277">Toxin-antitoxin system</keyword>
<gene>
    <name evidence="6" type="primary">vapC</name>
    <name evidence="8" type="ORF">DWG14_03459</name>
</gene>
<dbReference type="InterPro" id="IPR029060">
    <property type="entry name" value="PIN-like_dom_sf"/>
</dbReference>
<evidence type="ECO:0000256" key="5">
    <source>
        <dbReference type="ARBA" id="ARBA00022842"/>
    </source>
</evidence>
<dbReference type="GO" id="GO:0016787">
    <property type="term" value="F:hydrolase activity"/>
    <property type="evidence" value="ECO:0007669"/>
    <property type="project" value="UniProtKB-KW"/>
</dbReference>
<sequence length="138" mass="14966">MSGLIVDAGPLYALLDRRDAWHLPSRRLLESHPGPLLVPSLVIAEVAHLAERRLGPRAELLLAQDFAEGLFTVEPVHPGDWLRIAELTAGYLDLPLGMVDASVIACAERLGVTEVATVDRKHFGTVRPAHAPAFTLLP</sequence>
<keyword evidence="5 6" id="KW-0460">Magnesium</keyword>
<dbReference type="GO" id="GO:0000287">
    <property type="term" value="F:magnesium ion binding"/>
    <property type="evidence" value="ECO:0007669"/>
    <property type="project" value="UniProtKB-UniRule"/>
</dbReference>
<dbReference type="HAMAP" id="MF_00265">
    <property type="entry name" value="VapC_Nob1"/>
    <property type="match status" value="1"/>
</dbReference>